<dbReference type="SUPFAM" id="SSF56954">
    <property type="entry name" value="Outer membrane efflux proteins (OEP)"/>
    <property type="match status" value="1"/>
</dbReference>
<dbReference type="NCBIfam" id="TIGR01845">
    <property type="entry name" value="outer_NodT"/>
    <property type="match status" value="1"/>
</dbReference>
<keyword evidence="2" id="KW-0732">Signal</keyword>
<dbReference type="EMBL" id="CP158252">
    <property type="protein sequence ID" value="XDJ40975.1"/>
    <property type="molecule type" value="Genomic_DNA"/>
</dbReference>
<dbReference type="GO" id="GO:0005886">
    <property type="term" value="C:plasma membrane"/>
    <property type="evidence" value="ECO:0007669"/>
    <property type="project" value="UniProtKB-SubCell"/>
</dbReference>
<keyword evidence="2" id="KW-1134">Transmembrane beta strand</keyword>
<dbReference type="GO" id="GO:0015562">
    <property type="term" value="F:efflux transmembrane transporter activity"/>
    <property type="evidence" value="ECO:0007669"/>
    <property type="project" value="InterPro"/>
</dbReference>
<dbReference type="AlphaFoldDB" id="A0AB39CGE8"/>
<dbReference type="RefSeq" id="WP_368642988.1">
    <property type="nucleotide sequence ID" value="NZ_CP158252.1"/>
</dbReference>
<dbReference type="Gene3D" id="2.20.200.10">
    <property type="entry name" value="Outer membrane efflux proteins (OEP)"/>
    <property type="match status" value="1"/>
</dbReference>
<dbReference type="Pfam" id="PF02321">
    <property type="entry name" value="OEP"/>
    <property type="match status" value="2"/>
</dbReference>
<keyword evidence="2" id="KW-0449">Lipoprotein</keyword>
<keyword evidence="2" id="KW-0472">Membrane</keyword>
<sequence length="477" mass="51710">MMNRRLPARALAVSALSLALGACSLAPTYHRPQAPVPDRFPVVAAEAGQAELPSWRDFFRDPRLQALVELALKNNRDLRIAVDRVEEARAQFGIVQSDRLPTIGAMGSGQITRAPADMRNGGADASSVSRSYTAGVGMTAFELDFFGRVRNLSEAAYQSYLSTDQARRTVQLGLIAQTAEAYFRLRSAQVLHGLMEQTLEARKGTLDLVQSRFDVGVASDLDLAQAQSQYDTVRADQIATERAMAQAGNALQLILGMPVPDDLPEPLPFGREQLLPSLPAGLPSQLLERRPDIVGAEHDLMAANAQIGAARAAFFPRISLTGLLGFASPELDALFGGSHRYWQFSPQIQMPLFSGGIKGNLDLAKARSNIAVSAYEKAIQTAFREVADGLAGEATYSRQLDALRATEESALRALKLSQIRYETGVDSFLQVQSAQIALYGVQQQFIQLGTDALFNRVELYKALGGGWSADDLPEEAS</sequence>
<gene>
    <name evidence="3" type="ORF">ABRY99_08390</name>
</gene>
<dbReference type="Gene3D" id="1.20.1600.10">
    <property type="entry name" value="Outer membrane efflux proteins (OEP)"/>
    <property type="match status" value="1"/>
</dbReference>
<dbReference type="InterPro" id="IPR003423">
    <property type="entry name" value="OMP_efflux"/>
</dbReference>
<proteinExistence type="inferred from homology"/>
<evidence type="ECO:0000256" key="1">
    <source>
        <dbReference type="ARBA" id="ARBA00007613"/>
    </source>
</evidence>
<keyword evidence="2" id="KW-0564">Palmitate</keyword>
<comment type="similarity">
    <text evidence="1 2">Belongs to the outer membrane factor (OMF) (TC 1.B.17) family.</text>
</comment>
<dbReference type="InterPro" id="IPR010131">
    <property type="entry name" value="MdtP/NodT-like"/>
</dbReference>
<reference evidence="3" key="1">
    <citation type="submission" date="2024-05" db="EMBL/GenBank/DDBJ databases">
        <authorList>
            <person name="Luo Y.-C."/>
            <person name="Nicholds J."/>
            <person name="Mortimer T."/>
            <person name="Maboni G."/>
        </authorList>
    </citation>
    <scope>NUCLEOTIDE SEQUENCE</scope>
    <source>
        <strain evidence="3">153920</strain>
    </source>
</reference>
<comment type="subcellular location">
    <subcellularLocation>
        <location evidence="2">Cell membrane</location>
        <topology evidence="2">Lipid-anchor</topology>
    </subcellularLocation>
</comment>
<organism evidence="3">
    <name type="scientific">Castellaniella ginsengisoli</name>
    <dbReference type="NCBI Taxonomy" id="546114"/>
    <lineage>
        <taxon>Bacteria</taxon>
        <taxon>Pseudomonadati</taxon>
        <taxon>Pseudomonadota</taxon>
        <taxon>Betaproteobacteria</taxon>
        <taxon>Burkholderiales</taxon>
        <taxon>Alcaligenaceae</taxon>
        <taxon>Castellaniella</taxon>
    </lineage>
</organism>
<name>A0AB39CGE8_9BURK</name>
<dbReference type="PANTHER" id="PTHR30203:SF32">
    <property type="entry name" value="CATION EFFLUX SYSTEM PROTEIN CUSC"/>
    <property type="match status" value="1"/>
</dbReference>
<protein>
    <submittedName>
        <fullName evidence="3">Efflux transporter outer membrane subunit</fullName>
    </submittedName>
</protein>
<keyword evidence="2" id="KW-0812">Transmembrane</keyword>
<evidence type="ECO:0000313" key="3">
    <source>
        <dbReference type="EMBL" id="XDJ40975.1"/>
    </source>
</evidence>
<accession>A0AB39CGE8</accession>
<feature type="chain" id="PRO_5044042773" evidence="2">
    <location>
        <begin position="27"/>
        <end position="477"/>
    </location>
</feature>
<dbReference type="PROSITE" id="PS51257">
    <property type="entry name" value="PROKAR_LIPOPROTEIN"/>
    <property type="match status" value="1"/>
</dbReference>
<feature type="signal peptide" evidence="2">
    <location>
        <begin position="1"/>
        <end position="26"/>
    </location>
</feature>
<dbReference type="PANTHER" id="PTHR30203">
    <property type="entry name" value="OUTER MEMBRANE CATION EFFLUX PROTEIN"/>
    <property type="match status" value="1"/>
</dbReference>
<evidence type="ECO:0000256" key="2">
    <source>
        <dbReference type="RuleBase" id="RU362097"/>
    </source>
</evidence>